<keyword evidence="1" id="KW-0472">Membrane</keyword>
<name>A0A1I3ZR98_9GAMM</name>
<organism evidence="2 3">
    <name type="scientific">Candidatus Pantoea symbiotica</name>
    <dbReference type="NCBI Taxonomy" id="1884370"/>
    <lineage>
        <taxon>Bacteria</taxon>
        <taxon>Pseudomonadati</taxon>
        <taxon>Pseudomonadota</taxon>
        <taxon>Gammaproteobacteria</taxon>
        <taxon>Enterobacterales</taxon>
        <taxon>Erwiniaceae</taxon>
        <taxon>Pantoea</taxon>
    </lineage>
</organism>
<keyword evidence="1" id="KW-0812">Transmembrane</keyword>
<reference evidence="2 3" key="1">
    <citation type="submission" date="2016-10" db="EMBL/GenBank/DDBJ databases">
        <authorList>
            <person name="Varghese N."/>
            <person name="Submissions S."/>
        </authorList>
    </citation>
    <scope>NUCLEOTIDE SEQUENCE [LARGE SCALE GENOMIC DNA]</scope>
    <source>
        <strain evidence="2 3">YR512</strain>
    </source>
</reference>
<dbReference type="EMBL" id="FOSD01000007">
    <property type="protein sequence ID" value="SFK46069.1"/>
    <property type="molecule type" value="Genomic_DNA"/>
</dbReference>
<proteinExistence type="predicted"/>
<evidence type="ECO:0000313" key="2">
    <source>
        <dbReference type="EMBL" id="SFK46069.1"/>
    </source>
</evidence>
<keyword evidence="3" id="KW-1185">Reference proteome</keyword>
<gene>
    <name evidence="2" type="ORF">SAMN05518863_107125</name>
</gene>
<keyword evidence="1" id="KW-1133">Transmembrane helix</keyword>
<feature type="transmembrane region" description="Helical" evidence="1">
    <location>
        <begin position="12"/>
        <end position="30"/>
    </location>
</feature>
<accession>A0A1I3ZR98</accession>
<sequence>MRLMMSRPFSEYAAVAVSAFAVVSFLTLWFSA</sequence>
<evidence type="ECO:0000313" key="3">
    <source>
        <dbReference type="Proteomes" id="UP000198841"/>
    </source>
</evidence>
<protein>
    <submittedName>
        <fullName evidence="2">Uncharacterized protein</fullName>
    </submittedName>
</protein>
<dbReference type="Proteomes" id="UP000198841">
    <property type="component" value="Unassembled WGS sequence"/>
</dbReference>
<evidence type="ECO:0000256" key="1">
    <source>
        <dbReference type="SAM" id="Phobius"/>
    </source>
</evidence>
<comment type="caution">
    <text evidence="2">The sequence shown here is derived from an EMBL/GenBank/DDBJ whole genome shotgun (WGS) entry which is preliminary data.</text>
</comment>